<feature type="compositionally biased region" description="Basic and acidic residues" evidence="9">
    <location>
        <begin position="199"/>
        <end position="230"/>
    </location>
</feature>
<gene>
    <name evidence="10" type="ORF">PBIL07802_LOCUS22657</name>
</gene>
<evidence type="ECO:0000256" key="3">
    <source>
        <dbReference type="ARBA" id="ARBA00022692"/>
    </source>
</evidence>
<feature type="region of interest" description="Disordered" evidence="9">
    <location>
        <begin position="199"/>
        <end position="233"/>
    </location>
</feature>
<organism evidence="10">
    <name type="scientific">Palpitomonas bilix</name>
    <dbReference type="NCBI Taxonomy" id="652834"/>
    <lineage>
        <taxon>Eukaryota</taxon>
        <taxon>Eukaryota incertae sedis</taxon>
    </lineage>
</organism>
<feature type="region of interest" description="Disordered" evidence="9">
    <location>
        <begin position="97"/>
        <end position="136"/>
    </location>
</feature>
<evidence type="ECO:0000256" key="8">
    <source>
        <dbReference type="SAM" id="Coils"/>
    </source>
</evidence>
<dbReference type="AlphaFoldDB" id="A0A7S3DLN3"/>
<dbReference type="EMBL" id="HBIB01034894">
    <property type="protein sequence ID" value="CAE0260378.1"/>
    <property type="molecule type" value="Transcribed_RNA"/>
</dbReference>
<evidence type="ECO:0000256" key="2">
    <source>
        <dbReference type="ARBA" id="ARBA00008444"/>
    </source>
</evidence>
<reference evidence="10" key="1">
    <citation type="submission" date="2021-01" db="EMBL/GenBank/DDBJ databases">
        <authorList>
            <person name="Corre E."/>
            <person name="Pelletier E."/>
            <person name="Niang G."/>
            <person name="Scheremetjew M."/>
            <person name="Finn R."/>
            <person name="Kale V."/>
            <person name="Holt S."/>
            <person name="Cochrane G."/>
            <person name="Meng A."/>
            <person name="Brown T."/>
            <person name="Cohen L."/>
        </authorList>
    </citation>
    <scope>NUCLEOTIDE SEQUENCE</scope>
    <source>
        <strain evidence="10">NIES-2562</strain>
    </source>
</reference>
<comment type="subcellular location">
    <subcellularLocation>
        <location evidence="1">Membrane</location>
        <topology evidence="1">Multi-pass membrane protein</topology>
    </subcellularLocation>
</comment>
<evidence type="ECO:0000256" key="6">
    <source>
        <dbReference type="ARBA" id="ARBA00040778"/>
    </source>
</evidence>
<evidence type="ECO:0000256" key="5">
    <source>
        <dbReference type="ARBA" id="ARBA00023136"/>
    </source>
</evidence>
<feature type="compositionally biased region" description="Low complexity" evidence="9">
    <location>
        <begin position="107"/>
        <end position="116"/>
    </location>
</feature>
<evidence type="ECO:0000313" key="10">
    <source>
        <dbReference type="EMBL" id="CAE0260378.1"/>
    </source>
</evidence>
<keyword evidence="4" id="KW-1133">Transmembrane helix</keyword>
<evidence type="ECO:0000256" key="7">
    <source>
        <dbReference type="ARBA" id="ARBA00041344"/>
    </source>
</evidence>
<evidence type="ECO:0000256" key="9">
    <source>
        <dbReference type="SAM" id="MobiDB-lite"/>
    </source>
</evidence>
<keyword evidence="5" id="KW-0472">Membrane</keyword>
<dbReference type="InterPro" id="IPR055299">
    <property type="entry name" value="TIMMDC1"/>
</dbReference>
<feature type="region of interest" description="Disordered" evidence="9">
    <location>
        <begin position="318"/>
        <end position="343"/>
    </location>
</feature>
<keyword evidence="3" id="KW-0812">Transmembrane</keyword>
<evidence type="ECO:0000256" key="1">
    <source>
        <dbReference type="ARBA" id="ARBA00004141"/>
    </source>
</evidence>
<feature type="compositionally biased region" description="Basic and acidic residues" evidence="9">
    <location>
        <begin position="15"/>
        <end position="49"/>
    </location>
</feature>
<feature type="compositionally biased region" description="Basic and acidic residues" evidence="9">
    <location>
        <begin position="325"/>
        <end position="343"/>
    </location>
</feature>
<sequence>MGEDKDVSPPSTPSADDRGGEGQRGGTKEGEAKKERREITFWDYFKKQDEGEESLPAPAPAKRWGQAVAAGAFGGMLFGGAIGISRARKLNAARQEVFEQQQQKMRGGVASSNNNSGGSGGSSAGSSNSGGGNAKADRLAGGVKGLGGPKGSGRAAAAYPALFSRHALSYGGRFALFTAIFSGVQELVAYNMPALTTKKEEKGKGEEEVGGEKREEREGKDESVDGKRDVASSTSVGYLHTPAPTYTVLGSQVEAHEHPVALTCAGAVTAFLFRPVASLRTSLLSSAIGGGLGLMFSAVNIQLKKIQLAYEDEMAKLEGGSGRKQGKDQAEAKRQEKGLNDEEVDARIEETLAAFKLSKEKIQKLQKEVEEEKKRKKE</sequence>
<dbReference type="GO" id="GO:0032981">
    <property type="term" value="P:mitochondrial respiratory chain complex I assembly"/>
    <property type="evidence" value="ECO:0007669"/>
    <property type="project" value="InterPro"/>
</dbReference>
<feature type="coiled-coil region" evidence="8">
    <location>
        <begin position="348"/>
        <end position="375"/>
    </location>
</feature>
<comment type="similarity">
    <text evidence="2">Belongs to the Tim17/Tim22/Tim23 family.</text>
</comment>
<dbReference type="GO" id="GO:0005739">
    <property type="term" value="C:mitochondrion"/>
    <property type="evidence" value="ECO:0007669"/>
    <property type="project" value="TreeGrafter"/>
</dbReference>
<dbReference type="PANTHER" id="PTHR13002:SF1">
    <property type="entry name" value="COMPLEX I ASSEMBLY FACTOR TIMMDC1, MITOCHONDRIAL"/>
    <property type="match status" value="1"/>
</dbReference>
<evidence type="ECO:0000256" key="4">
    <source>
        <dbReference type="ARBA" id="ARBA00022989"/>
    </source>
</evidence>
<feature type="region of interest" description="Disordered" evidence="9">
    <location>
        <begin position="1"/>
        <end position="59"/>
    </location>
</feature>
<name>A0A7S3DLN3_9EUKA</name>
<accession>A0A7S3DLN3</accession>
<keyword evidence="8" id="KW-0175">Coiled coil</keyword>
<feature type="compositionally biased region" description="Gly residues" evidence="9">
    <location>
        <begin position="117"/>
        <end position="133"/>
    </location>
</feature>
<protein>
    <recommendedName>
        <fullName evidence="6">Complex I assembly factor TIMMDC1, mitochondrial</fullName>
    </recommendedName>
    <alternativeName>
        <fullName evidence="7">Translocase of inner mitochondrial membrane domain-containing protein 1</fullName>
    </alternativeName>
</protein>
<dbReference type="PANTHER" id="PTHR13002">
    <property type="entry name" value="C3ORF1 PROTEIN-RELATED"/>
    <property type="match status" value="1"/>
</dbReference>
<dbReference type="GO" id="GO:0016020">
    <property type="term" value="C:membrane"/>
    <property type="evidence" value="ECO:0007669"/>
    <property type="project" value="UniProtKB-SubCell"/>
</dbReference>
<proteinExistence type="inferred from homology"/>